<dbReference type="PANTHER" id="PTHR34308:SF1">
    <property type="entry name" value="COBALAMIN BIOSYNTHESIS PROTEIN CBIB"/>
    <property type="match status" value="1"/>
</dbReference>
<evidence type="ECO:0000313" key="10">
    <source>
        <dbReference type="EMBL" id="AKS08762.1"/>
    </source>
</evidence>
<keyword evidence="7 9" id="KW-1133">Transmembrane helix</keyword>
<evidence type="ECO:0000256" key="5">
    <source>
        <dbReference type="ARBA" id="ARBA00022573"/>
    </source>
</evidence>
<dbReference type="AlphaFoldDB" id="A0A0H5AW81"/>
<comment type="function">
    <text evidence="9">Converts cobyric acid to cobinamide by the addition of aminopropanol on the F carboxylic group.</text>
</comment>
<comment type="similarity">
    <text evidence="3 9">Belongs to the CobD/CbiB family.</text>
</comment>
<feature type="transmembrane region" description="Helical" evidence="9">
    <location>
        <begin position="147"/>
        <end position="166"/>
    </location>
</feature>
<dbReference type="PATRIC" id="fig|200450.3.peg.4603"/>
<name>A0A0H5AW81_9PSED</name>
<dbReference type="Proteomes" id="UP000036608">
    <property type="component" value="Chromosome"/>
</dbReference>
<comment type="caution">
    <text evidence="9">Lacks conserved residue(s) required for the propagation of feature annotation.</text>
</comment>
<comment type="pathway">
    <text evidence="2 9">Cofactor biosynthesis; adenosylcobalamin biosynthesis.</text>
</comment>
<evidence type="ECO:0000256" key="9">
    <source>
        <dbReference type="HAMAP-Rule" id="MF_00024"/>
    </source>
</evidence>
<keyword evidence="4 9" id="KW-1003">Cell membrane</keyword>
<evidence type="ECO:0000256" key="6">
    <source>
        <dbReference type="ARBA" id="ARBA00022692"/>
    </source>
</evidence>
<evidence type="ECO:0000256" key="1">
    <source>
        <dbReference type="ARBA" id="ARBA00004651"/>
    </source>
</evidence>
<dbReference type="GO" id="GO:0005886">
    <property type="term" value="C:plasma membrane"/>
    <property type="evidence" value="ECO:0007669"/>
    <property type="project" value="UniProtKB-SubCell"/>
</dbReference>
<sequence>MSVALLCVAAVALDALLGEPRRWHPLVAFGNFAGRIEQRFNTGGRGWRSHGVTAWCIAVVPLTLLATALSWAPYIGWVLEILALYCALGMRSLGEHVIPVVQALRSDDLEAARQRVSYLVSRQTSELDRTEVARAATESVLENGSDAIFAALFWFVVAGVPGVVLYRLSNTLDAMWGYRNERFERFGWAAAKIDDVLNYIPARLVALTYAVLGKTRLALKCWRTQGPTWDSPNAGPVMAAGAGALGVELGGAAIYHGEVHQRPQLGEGPAADADAIDRGWQLVQRGVWLWLLILCVGGQFYA</sequence>
<evidence type="ECO:0000256" key="2">
    <source>
        <dbReference type="ARBA" id="ARBA00004953"/>
    </source>
</evidence>
<dbReference type="PANTHER" id="PTHR34308">
    <property type="entry name" value="COBALAMIN BIOSYNTHESIS PROTEIN CBIB"/>
    <property type="match status" value="1"/>
</dbReference>
<evidence type="ECO:0000256" key="8">
    <source>
        <dbReference type="ARBA" id="ARBA00023136"/>
    </source>
</evidence>
<dbReference type="GO" id="GO:0048472">
    <property type="term" value="F:threonine-phosphate decarboxylase activity"/>
    <property type="evidence" value="ECO:0007669"/>
    <property type="project" value="InterPro"/>
</dbReference>
<dbReference type="RefSeq" id="WP_049712112.1">
    <property type="nucleotide sequence ID" value="NZ_CP011507.1"/>
</dbReference>
<feature type="transmembrane region" description="Helical" evidence="9">
    <location>
        <begin position="52"/>
        <end position="69"/>
    </location>
</feature>
<dbReference type="GO" id="GO:0015420">
    <property type="term" value="F:ABC-type vitamin B12 transporter activity"/>
    <property type="evidence" value="ECO:0007669"/>
    <property type="project" value="UniProtKB-UniRule"/>
</dbReference>
<evidence type="ECO:0000256" key="3">
    <source>
        <dbReference type="ARBA" id="ARBA00006263"/>
    </source>
</evidence>
<evidence type="ECO:0000256" key="7">
    <source>
        <dbReference type="ARBA" id="ARBA00022989"/>
    </source>
</evidence>
<reference evidence="10 11" key="1">
    <citation type="journal article" date="2015" name="Genome Announc.">
        <title>Complete Genome Sequence of the Rhizobacterium Pseudomonas trivialis Strain IHBB745 with Multiple Plant Growth-Promoting Activities and Tolerance to Desiccation and Alkalinity.</title>
        <authorList>
            <person name="Gulati A."/>
            <person name="Swarnkar M.K."/>
            <person name="Vyas P."/>
            <person name="Rahi P."/>
            <person name="Thakur R."/>
            <person name="Thakur N."/>
            <person name="Singh A.K."/>
        </authorList>
    </citation>
    <scope>NUCLEOTIDE SEQUENCE [LARGE SCALE GENOMIC DNA]</scope>
    <source>
        <strain evidence="11">745</strain>
    </source>
</reference>
<keyword evidence="6 9" id="KW-0812">Transmembrane</keyword>
<keyword evidence="5 9" id="KW-0169">Cobalamin biosynthesis</keyword>
<comment type="subcellular location">
    <subcellularLocation>
        <location evidence="1 9">Cell membrane</location>
        <topology evidence="1 9">Multi-pass membrane protein</topology>
    </subcellularLocation>
</comment>
<dbReference type="GO" id="GO:0009236">
    <property type="term" value="P:cobalamin biosynthetic process"/>
    <property type="evidence" value="ECO:0007669"/>
    <property type="project" value="UniProtKB-UniRule"/>
</dbReference>
<dbReference type="NCBIfam" id="TIGR00380">
    <property type="entry name" value="cobal_cbiB"/>
    <property type="match status" value="1"/>
</dbReference>
<protein>
    <recommendedName>
        <fullName evidence="9">Cobalamin biosynthesis protein CobD</fullName>
    </recommendedName>
</protein>
<dbReference type="EMBL" id="CP011507">
    <property type="protein sequence ID" value="AKS08762.1"/>
    <property type="molecule type" value="Genomic_DNA"/>
</dbReference>
<reference evidence="11" key="2">
    <citation type="submission" date="2015-05" db="EMBL/GenBank/DDBJ databases">
        <authorList>
            <person name="Swarnkar M.K."/>
            <person name="Vyas P."/>
            <person name="Rahi P."/>
            <person name="Thakur R."/>
            <person name="Thakur N."/>
            <person name="Singh A.K."/>
            <person name="Gulati A."/>
        </authorList>
    </citation>
    <scope>NUCLEOTIDE SEQUENCE [LARGE SCALE GENOMIC DNA]</scope>
    <source>
        <strain evidence="11">745</strain>
    </source>
</reference>
<organism evidence="10 11">
    <name type="scientific">Pseudomonas trivialis</name>
    <dbReference type="NCBI Taxonomy" id="200450"/>
    <lineage>
        <taxon>Bacteria</taxon>
        <taxon>Pseudomonadati</taxon>
        <taxon>Pseudomonadota</taxon>
        <taxon>Gammaproteobacteria</taxon>
        <taxon>Pseudomonadales</taxon>
        <taxon>Pseudomonadaceae</taxon>
        <taxon>Pseudomonas</taxon>
    </lineage>
</organism>
<proteinExistence type="inferred from homology"/>
<evidence type="ECO:0000313" key="11">
    <source>
        <dbReference type="Proteomes" id="UP000036608"/>
    </source>
</evidence>
<dbReference type="Pfam" id="PF03186">
    <property type="entry name" value="CobD_Cbib"/>
    <property type="match status" value="1"/>
</dbReference>
<accession>A0A0H5AW81</accession>
<evidence type="ECO:0000256" key="4">
    <source>
        <dbReference type="ARBA" id="ARBA00022475"/>
    </source>
</evidence>
<dbReference type="InterPro" id="IPR004485">
    <property type="entry name" value="Cobalamin_biosynth_CobD/CbiB"/>
</dbReference>
<gene>
    <name evidence="9" type="primary">cobD</name>
    <name evidence="10" type="ORF">AA957_22385</name>
</gene>
<dbReference type="HAMAP" id="MF_00024">
    <property type="entry name" value="CobD_CbiB"/>
    <property type="match status" value="1"/>
</dbReference>
<dbReference type="UniPathway" id="UPA00148"/>
<dbReference type="OrthoDB" id="9811967at2"/>
<dbReference type="KEGG" id="ptv:AA957_22385"/>
<keyword evidence="8 9" id="KW-0472">Membrane</keyword>